<reference evidence="2 3" key="1">
    <citation type="submission" date="2020-04" db="EMBL/GenBank/DDBJ databases">
        <title>Perkinsus chesapeaki whole genome sequence.</title>
        <authorList>
            <person name="Bogema D.R."/>
        </authorList>
    </citation>
    <scope>NUCLEOTIDE SEQUENCE [LARGE SCALE GENOMIC DNA]</scope>
    <source>
        <strain evidence="2">ATCC PRA-425</strain>
    </source>
</reference>
<feature type="signal peptide" evidence="1">
    <location>
        <begin position="1"/>
        <end position="18"/>
    </location>
</feature>
<sequence length="160" mass="18828">MFTARIVSYLLIAVVGFGKLIDHLPAKYCIEIAYGSYLKKLYVRHEVTFHNRTFMEYQQYNYRWVVPWWRNKRGLKDIPMHYNPCADAPQPNVMDRDFEGFYFTKNEFAAMRHYDNPDELRLTISGSLRVLARCKGPQSANIRKEVSYATDANVENDLSD</sequence>
<evidence type="ECO:0000256" key="1">
    <source>
        <dbReference type="SAM" id="SignalP"/>
    </source>
</evidence>
<evidence type="ECO:0000313" key="3">
    <source>
        <dbReference type="Proteomes" id="UP000591131"/>
    </source>
</evidence>
<evidence type="ECO:0000313" key="2">
    <source>
        <dbReference type="EMBL" id="KAF4663674.1"/>
    </source>
</evidence>
<dbReference type="AlphaFoldDB" id="A0A7J6LWT1"/>
<name>A0A7J6LWT1_PERCH</name>
<accession>A0A7J6LWT1</accession>
<keyword evidence="3" id="KW-1185">Reference proteome</keyword>
<keyword evidence="1" id="KW-0732">Signal</keyword>
<organism evidence="2 3">
    <name type="scientific">Perkinsus chesapeaki</name>
    <name type="common">Clam parasite</name>
    <name type="synonym">Perkinsus andrewsi</name>
    <dbReference type="NCBI Taxonomy" id="330153"/>
    <lineage>
        <taxon>Eukaryota</taxon>
        <taxon>Sar</taxon>
        <taxon>Alveolata</taxon>
        <taxon>Perkinsozoa</taxon>
        <taxon>Perkinsea</taxon>
        <taxon>Perkinsida</taxon>
        <taxon>Perkinsidae</taxon>
        <taxon>Perkinsus</taxon>
    </lineage>
</organism>
<dbReference type="EMBL" id="JAAPAO010000309">
    <property type="protein sequence ID" value="KAF4663674.1"/>
    <property type="molecule type" value="Genomic_DNA"/>
</dbReference>
<dbReference type="Proteomes" id="UP000591131">
    <property type="component" value="Unassembled WGS sequence"/>
</dbReference>
<protein>
    <submittedName>
        <fullName evidence="2">Uncharacterized protein</fullName>
    </submittedName>
</protein>
<comment type="caution">
    <text evidence="2">The sequence shown here is derived from an EMBL/GenBank/DDBJ whole genome shotgun (WGS) entry which is preliminary data.</text>
</comment>
<feature type="chain" id="PRO_5029774919" evidence="1">
    <location>
        <begin position="19"/>
        <end position="160"/>
    </location>
</feature>
<proteinExistence type="predicted"/>
<gene>
    <name evidence="2" type="ORF">FOL47_005591</name>
</gene>